<feature type="transmembrane region" description="Helical" evidence="6">
    <location>
        <begin position="360"/>
        <end position="388"/>
    </location>
</feature>
<feature type="transmembrane region" description="Helical" evidence="6">
    <location>
        <begin position="436"/>
        <end position="458"/>
    </location>
</feature>
<evidence type="ECO:0000259" key="7">
    <source>
        <dbReference type="SMART" id="SM00849"/>
    </source>
</evidence>
<dbReference type="PANTHER" id="PTHR30619">
    <property type="entry name" value="DNA INTERNALIZATION/COMPETENCE PROTEIN COMEC/REC2"/>
    <property type="match status" value="1"/>
</dbReference>
<evidence type="ECO:0000256" key="6">
    <source>
        <dbReference type="SAM" id="Phobius"/>
    </source>
</evidence>
<accession>A0ABM5QH66</accession>
<keyword evidence="3 6" id="KW-0812">Transmembrane</keyword>
<feature type="domain" description="Metallo-beta-lactamase" evidence="7">
    <location>
        <begin position="498"/>
        <end position="704"/>
    </location>
</feature>
<keyword evidence="9" id="KW-1185">Reference proteome</keyword>
<evidence type="ECO:0000256" key="5">
    <source>
        <dbReference type="ARBA" id="ARBA00023136"/>
    </source>
</evidence>
<dbReference type="InterPro" id="IPR036866">
    <property type="entry name" value="RibonucZ/Hydroxyglut_hydro"/>
</dbReference>
<organism evidence="8 9">
    <name type="scientific">Streptococcus iniae</name>
    <name type="common">Streptococcus shiloi</name>
    <dbReference type="NCBI Taxonomy" id="1346"/>
    <lineage>
        <taxon>Bacteria</taxon>
        <taxon>Bacillati</taxon>
        <taxon>Bacillota</taxon>
        <taxon>Bacilli</taxon>
        <taxon>Lactobacillales</taxon>
        <taxon>Streptococcaceae</taxon>
        <taxon>Streptococcus</taxon>
    </lineage>
</organism>
<dbReference type="Pfam" id="PF03772">
    <property type="entry name" value="Competence"/>
    <property type="match status" value="1"/>
</dbReference>
<dbReference type="PANTHER" id="PTHR30619:SF1">
    <property type="entry name" value="RECOMBINATION PROTEIN 2"/>
    <property type="match status" value="1"/>
</dbReference>
<dbReference type="InterPro" id="IPR035681">
    <property type="entry name" value="ComA-like_MBL"/>
</dbReference>
<dbReference type="CDD" id="cd07731">
    <property type="entry name" value="ComA-like_MBL-fold"/>
    <property type="match status" value="1"/>
</dbReference>
<dbReference type="Pfam" id="PF00753">
    <property type="entry name" value="Lactamase_B"/>
    <property type="match status" value="1"/>
</dbReference>
<dbReference type="Proteomes" id="UP000025245">
    <property type="component" value="Chromosome"/>
</dbReference>
<evidence type="ECO:0000313" key="9">
    <source>
        <dbReference type="Proteomes" id="UP000025245"/>
    </source>
</evidence>
<keyword evidence="2" id="KW-1003">Cell membrane</keyword>
<dbReference type="NCBIfam" id="TIGR00360">
    <property type="entry name" value="ComEC_N-term"/>
    <property type="match status" value="1"/>
</dbReference>
<evidence type="ECO:0000256" key="2">
    <source>
        <dbReference type="ARBA" id="ARBA00022475"/>
    </source>
</evidence>
<dbReference type="NCBIfam" id="TIGR00361">
    <property type="entry name" value="ComEC_Rec2"/>
    <property type="match status" value="1"/>
</dbReference>
<feature type="transmembrane region" description="Helical" evidence="6">
    <location>
        <begin position="52"/>
        <end position="71"/>
    </location>
</feature>
<name>A0ABM5QH66_STRIN</name>
<reference evidence="8 9" key="1">
    <citation type="journal article" date="2014" name="Genome Announc.">
        <title>Complete Genome Sequence of a Virulent Strain, Streptococcus iniae ISET0901, Isolated from Diseased Tilapia.</title>
        <authorList>
            <person name="Pridgeon J.W."/>
            <person name="Zhang D."/>
            <person name="Zhang L."/>
        </authorList>
    </citation>
    <scope>NUCLEOTIDE SEQUENCE [LARGE SCALE GENOMIC DNA]</scope>
    <source>
        <strain evidence="8 9">ISET0901</strain>
    </source>
</reference>
<evidence type="ECO:0000313" key="8">
    <source>
        <dbReference type="EMBL" id="AHY15445.1"/>
    </source>
</evidence>
<dbReference type="InterPro" id="IPR004477">
    <property type="entry name" value="ComEC_N"/>
</dbReference>
<proteinExistence type="predicted"/>
<keyword evidence="5 6" id="KW-0472">Membrane</keyword>
<feature type="transmembrane region" description="Helical" evidence="6">
    <location>
        <begin position="395"/>
        <end position="416"/>
    </location>
</feature>
<feature type="transmembrane region" description="Helical" evidence="6">
    <location>
        <begin position="308"/>
        <end position="340"/>
    </location>
</feature>
<comment type="subcellular location">
    <subcellularLocation>
        <location evidence="1">Cell membrane</location>
        <topology evidence="1">Multi-pass membrane protein</topology>
    </subcellularLocation>
</comment>
<dbReference type="Gene3D" id="3.60.15.10">
    <property type="entry name" value="Ribonuclease Z/Hydroxyacylglutathione hydrolase-like"/>
    <property type="match status" value="1"/>
</dbReference>
<feature type="transmembrane region" description="Helical" evidence="6">
    <location>
        <begin position="470"/>
        <end position="488"/>
    </location>
</feature>
<dbReference type="EMBL" id="CP007586">
    <property type="protein sequence ID" value="AHY15445.1"/>
    <property type="molecule type" value="Genomic_DNA"/>
</dbReference>
<dbReference type="InterPro" id="IPR004797">
    <property type="entry name" value="Competence_ComEC/Rec2"/>
</dbReference>
<keyword evidence="4 6" id="KW-1133">Transmembrane helix</keyword>
<feature type="transmembrane region" description="Helical" evidence="6">
    <location>
        <begin position="20"/>
        <end position="46"/>
    </location>
</feature>
<dbReference type="SUPFAM" id="SSF56281">
    <property type="entry name" value="Metallo-hydrolase/oxidoreductase"/>
    <property type="match status" value="1"/>
</dbReference>
<dbReference type="RefSeq" id="WP_183121201.1">
    <property type="nucleotide sequence ID" value="NZ_CP117058.1"/>
</dbReference>
<feature type="transmembrane region" description="Helical" evidence="6">
    <location>
        <begin position="275"/>
        <end position="296"/>
    </location>
</feature>
<dbReference type="SMART" id="SM00849">
    <property type="entry name" value="Lactamase_B"/>
    <property type="match status" value="1"/>
</dbReference>
<evidence type="ECO:0000256" key="3">
    <source>
        <dbReference type="ARBA" id="ARBA00022692"/>
    </source>
</evidence>
<protein>
    <submittedName>
        <fullName evidence="8">Competence protein ComEC</fullName>
    </submittedName>
</protein>
<evidence type="ECO:0000256" key="4">
    <source>
        <dbReference type="ARBA" id="ARBA00022989"/>
    </source>
</evidence>
<gene>
    <name evidence="8" type="ORF">DQ08_02990</name>
</gene>
<sequence>MTSLLTKYFPIEPIQFSFLLVFFFYAIFCPSLLNYCLLVFFLFFLIKHYGLKQLAVVLIILICSSLYFSGLKYHQKRQFQHQPNHISRIELLPDTIKLNGDLVSFTGRYHHNHYTIFYKLKTKKEHDFFKRNTDFLTITSDIKLEKAEQVRNFNGFNYRYFLKNQGIYRLGKLKTIESISYCRPQNIYDQFKVLRRKVIVWSLEVFPEPMSHYMAGLLFGYLDKSFGEMTTIFNQLGIIHLFALSGMHVSFFIKNFRKLLILLGIPRDFFPFSEVLFSFFYAAMTAYSVSVLRSLLQKNLNNIGIKGLTNLAVTIVIMFLIHPFFLLTAGGVLSFTYAFLLGMIKIEGKNSLRNQLKKSVMLSLAVLPVLLSFFSQFNPLAIVLTFICGFLFDQLILPGLTGIFFLSPLLNLGLVNPVFLLLEHLLKLVNYSLGKAIVFGTPNHFQVMLISFLVALLYDYRTIWKPTKKVWIGFLILGVFLSLKYPLINEVTVIDVGQGDSIFVRDMTNHTLLIDVGGVHYNQGKKDWQKRHQSSNAAKTLIPYLKSRGVSSIDQLLLTHTDTDHVGDMEEVAKAFRIKEILVSAGSLTNQAFVNRLKKMAIKVKLVMAGDTLSIMGSHLQVLYPWEEGDGKNNDSLVLYGKLLNQTFLFTGDLEQAGEEAIMKHYKPLKVDVLKAGHHGSKGSSTESFIDALNPQISLISAGKNNSYKHPHKETIDRFNRRNITVYRTDQQGAIRFIGWKRWQIETSR</sequence>
<dbReference type="InterPro" id="IPR052159">
    <property type="entry name" value="Competence_DNA_uptake"/>
</dbReference>
<evidence type="ECO:0000256" key="1">
    <source>
        <dbReference type="ARBA" id="ARBA00004651"/>
    </source>
</evidence>
<dbReference type="InterPro" id="IPR001279">
    <property type="entry name" value="Metallo-B-lactamas"/>
</dbReference>
<feature type="transmembrane region" description="Helical" evidence="6">
    <location>
        <begin position="232"/>
        <end position="253"/>
    </location>
</feature>